<protein>
    <submittedName>
        <fullName evidence="4">p53 and DNA damage-regulated 1</fullName>
    </submittedName>
</protein>
<gene>
    <name evidence="4" type="ORF">BpHYR1_050951</name>
</gene>
<feature type="non-terminal residue" evidence="4">
    <location>
        <position position="1"/>
    </location>
</feature>
<organism evidence="4 5">
    <name type="scientific">Brachionus plicatilis</name>
    <name type="common">Marine rotifer</name>
    <name type="synonym">Brachionus muelleri</name>
    <dbReference type="NCBI Taxonomy" id="10195"/>
    <lineage>
        <taxon>Eukaryota</taxon>
        <taxon>Metazoa</taxon>
        <taxon>Spiralia</taxon>
        <taxon>Gnathifera</taxon>
        <taxon>Rotifera</taxon>
        <taxon>Eurotatoria</taxon>
        <taxon>Monogononta</taxon>
        <taxon>Pseudotrocha</taxon>
        <taxon>Ploima</taxon>
        <taxon>Brachionidae</taxon>
        <taxon>Brachionus</taxon>
    </lineage>
</organism>
<keyword evidence="5" id="KW-1185">Reference proteome</keyword>
<dbReference type="PANTHER" id="PTHR21162:SF0">
    <property type="entry name" value="P53 AND DNA DAMAGE-REGULATED PROTEIN 1"/>
    <property type="match status" value="1"/>
</dbReference>
<evidence type="ECO:0000313" key="4">
    <source>
        <dbReference type="EMBL" id="RNA15876.1"/>
    </source>
</evidence>
<keyword evidence="2" id="KW-0963">Cytoplasm</keyword>
<comment type="subcellular location">
    <subcellularLocation>
        <location evidence="1">Cytoplasm</location>
    </subcellularLocation>
</comment>
<evidence type="ECO:0000256" key="2">
    <source>
        <dbReference type="ARBA" id="ARBA00022490"/>
    </source>
</evidence>
<dbReference type="AlphaFoldDB" id="A0A3M7QWZ9"/>
<evidence type="ECO:0000256" key="3">
    <source>
        <dbReference type="ARBA" id="ARBA00023186"/>
    </source>
</evidence>
<dbReference type="OrthoDB" id="20282at2759"/>
<keyword evidence="3" id="KW-0143">Chaperone</keyword>
<name>A0A3M7QWZ9_BRAPC</name>
<dbReference type="STRING" id="10195.A0A3M7QWZ9"/>
<dbReference type="Proteomes" id="UP000276133">
    <property type="component" value="Unassembled WGS sequence"/>
</dbReference>
<sequence>ALKKTGDRDEPAWLCCGNLFINFTQQQANYLLEKDQKSYDEQISKLNQGLKAKVNKLYEAENKPELKGYDLIPINKEEKQSLFDLVEKD</sequence>
<dbReference type="InterPro" id="IPR030482">
    <property type="entry name" value="PDRG1"/>
</dbReference>
<comment type="caution">
    <text evidence="4">The sequence shown here is derived from an EMBL/GenBank/DDBJ whole genome shotgun (WGS) entry which is preliminary data.</text>
</comment>
<evidence type="ECO:0000256" key="1">
    <source>
        <dbReference type="ARBA" id="ARBA00004496"/>
    </source>
</evidence>
<dbReference type="EMBL" id="REGN01004859">
    <property type="protein sequence ID" value="RNA15876.1"/>
    <property type="molecule type" value="Genomic_DNA"/>
</dbReference>
<evidence type="ECO:0000313" key="5">
    <source>
        <dbReference type="Proteomes" id="UP000276133"/>
    </source>
</evidence>
<reference evidence="4 5" key="1">
    <citation type="journal article" date="2018" name="Sci. Rep.">
        <title>Genomic signatures of local adaptation to the degree of environmental predictability in rotifers.</title>
        <authorList>
            <person name="Franch-Gras L."/>
            <person name="Hahn C."/>
            <person name="Garcia-Roger E.M."/>
            <person name="Carmona M.J."/>
            <person name="Serra M."/>
            <person name="Gomez A."/>
        </authorList>
    </citation>
    <scope>NUCLEOTIDE SEQUENCE [LARGE SCALE GENOMIC DNA]</scope>
    <source>
        <strain evidence="4">HYR1</strain>
    </source>
</reference>
<proteinExistence type="predicted"/>
<dbReference type="GO" id="GO:0005737">
    <property type="term" value="C:cytoplasm"/>
    <property type="evidence" value="ECO:0007669"/>
    <property type="project" value="UniProtKB-SubCell"/>
</dbReference>
<accession>A0A3M7QWZ9</accession>
<dbReference type="PANTHER" id="PTHR21162">
    <property type="entry name" value="P53 AND DNA DAMAGE-REGULATED PROTEIN"/>
    <property type="match status" value="1"/>
</dbReference>